<evidence type="ECO:0000256" key="1">
    <source>
        <dbReference type="SAM" id="MobiDB-lite"/>
    </source>
</evidence>
<protein>
    <submittedName>
        <fullName evidence="3">Uncharacterized protein</fullName>
    </submittedName>
</protein>
<organism evidence="3 4">
    <name type="scientific">Pseudonocardia dioxanivorans (strain ATCC 55486 / DSM 44775 / JCM 13855 / CB1190)</name>
    <dbReference type="NCBI Taxonomy" id="675635"/>
    <lineage>
        <taxon>Bacteria</taxon>
        <taxon>Bacillati</taxon>
        <taxon>Actinomycetota</taxon>
        <taxon>Actinomycetes</taxon>
        <taxon>Pseudonocardiales</taxon>
        <taxon>Pseudonocardiaceae</taxon>
        <taxon>Pseudonocardia</taxon>
    </lineage>
</organism>
<proteinExistence type="predicted"/>
<keyword evidence="4" id="KW-1185">Reference proteome</keyword>
<feature type="region of interest" description="Disordered" evidence="1">
    <location>
        <begin position="75"/>
        <end position="94"/>
    </location>
</feature>
<keyword evidence="2" id="KW-1133">Transmembrane helix</keyword>
<keyword evidence="2" id="KW-0812">Transmembrane</keyword>
<dbReference type="EMBL" id="CP002593">
    <property type="protein sequence ID" value="AEA27936.1"/>
    <property type="molecule type" value="Genomic_DNA"/>
</dbReference>
<dbReference type="RefSeq" id="WP_013677835.1">
    <property type="nucleotide sequence ID" value="NC_015312.1"/>
</dbReference>
<evidence type="ECO:0000256" key="2">
    <source>
        <dbReference type="SAM" id="Phobius"/>
    </source>
</evidence>
<dbReference type="KEGG" id="pdx:Psed_5811"/>
<keyword evidence="2" id="KW-0472">Membrane</keyword>
<sequence>MDGLLTSIVGAAPQLGVTGLLLAVVVLLVRREVQTSELHGIEMERQARIHDEEIAERDEEIAALRTRCDRLQERLDDEMERRRAAQDTGRHRLD</sequence>
<dbReference type="STRING" id="675635.Psed_5811"/>
<gene>
    <name evidence="3" type="ordered locus">Psed_5811</name>
</gene>
<dbReference type="AlphaFoldDB" id="F4D1E8"/>
<evidence type="ECO:0000313" key="3">
    <source>
        <dbReference type="EMBL" id="AEA27936.1"/>
    </source>
</evidence>
<accession>F4D1E8</accession>
<feature type="transmembrane region" description="Helical" evidence="2">
    <location>
        <begin position="6"/>
        <end position="29"/>
    </location>
</feature>
<name>F4D1E8_PSEUX</name>
<dbReference type="Proteomes" id="UP000007809">
    <property type="component" value="Chromosome"/>
</dbReference>
<reference evidence="3 4" key="1">
    <citation type="journal article" date="2011" name="J. Bacteriol.">
        <title>Genome sequence of the 1,4-dioxane-degrading Pseudonocardia dioxanivorans strain CB1190.</title>
        <authorList>
            <person name="Sales C.M."/>
            <person name="Mahendra S."/>
            <person name="Grostern A."/>
            <person name="Parales R.E."/>
            <person name="Goodwin L.A."/>
            <person name="Woyke T."/>
            <person name="Nolan M."/>
            <person name="Lapidus A."/>
            <person name="Chertkov O."/>
            <person name="Ovchinnikova G."/>
            <person name="Sczyrba A."/>
            <person name="Alvarez-Cohen L."/>
        </authorList>
    </citation>
    <scope>NUCLEOTIDE SEQUENCE [LARGE SCALE GENOMIC DNA]</scope>
    <source>
        <strain evidence="4">ATCC 55486 / DSM 44775 / JCM 13855 / CB1190</strain>
    </source>
</reference>
<dbReference type="HOGENOM" id="CLU_2384028_0_0_11"/>
<evidence type="ECO:0000313" key="4">
    <source>
        <dbReference type="Proteomes" id="UP000007809"/>
    </source>
</evidence>